<keyword evidence="9" id="KW-1185">Reference proteome</keyword>
<dbReference type="InterPro" id="IPR002036">
    <property type="entry name" value="YbeY"/>
</dbReference>
<dbReference type="PANTHER" id="PTHR46986">
    <property type="entry name" value="ENDORIBONUCLEASE YBEY, CHLOROPLASTIC"/>
    <property type="match status" value="1"/>
</dbReference>
<dbReference type="InterPro" id="IPR020549">
    <property type="entry name" value="YbeY_CS"/>
</dbReference>
<keyword evidence="3 7" id="KW-0479">Metal-binding</keyword>
<name>A0ABT1XHY8_9BURK</name>
<dbReference type="EMBL" id="JANKHG010000014">
    <property type="protein sequence ID" value="MCR2745684.1"/>
    <property type="molecule type" value="Genomic_DNA"/>
</dbReference>
<evidence type="ECO:0000256" key="6">
    <source>
        <dbReference type="ARBA" id="ARBA00022833"/>
    </source>
</evidence>
<comment type="cofactor">
    <cofactor evidence="7">
        <name>Zn(2+)</name>
        <dbReference type="ChEBI" id="CHEBI:29105"/>
    </cofactor>
    <text evidence="7">Binds 1 zinc ion.</text>
</comment>
<feature type="binding site" evidence="7">
    <location>
        <position position="127"/>
    </location>
    <ligand>
        <name>Zn(2+)</name>
        <dbReference type="ChEBI" id="CHEBI:29105"/>
        <note>catalytic</note>
    </ligand>
</feature>
<reference evidence="8" key="1">
    <citation type="submission" date="2022-07" db="EMBL/GenBank/DDBJ databases">
        <authorList>
            <person name="Xamxidin M."/>
        </authorList>
    </citation>
    <scope>NUCLEOTIDE SEQUENCE</scope>
    <source>
        <strain evidence="8">YS8-69</strain>
    </source>
</reference>
<dbReference type="SUPFAM" id="SSF55486">
    <property type="entry name" value="Metalloproteases ('zincins'), catalytic domain"/>
    <property type="match status" value="1"/>
</dbReference>
<keyword evidence="7" id="KW-0690">Ribosome biogenesis</keyword>
<comment type="function">
    <text evidence="7">Single strand-specific metallo-endoribonuclease involved in late-stage 70S ribosome quality control and in maturation of the 3' terminus of the 16S rRNA.</text>
</comment>
<dbReference type="Gene3D" id="3.40.390.30">
    <property type="entry name" value="Metalloproteases ('zincins'), catalytic domain"/>
    <property type="match status" value="1"/>
</dbReference>
<dbReference type="Proteomes" id="UP001165267">
    <property type="component" value="Unassembled WGS sequence"/>
</dbReference>
<evidence type="ECO:0000313" key="9">
    <source>
        <dbReference type="Proteomes" id="UP001165267"/>
    </source>
</evidence>
<keyword evidence="6 7" id="KW-0862">Zinc</keyword>
<dbReference type="Pfam" id="PF02130">
    <property type="entry name" value="YbeY"/>
    <property type="match status" value="1"/>
</dbReference>
<comment type="similarity">
    <text evidence="1 7">Belongs to the endoribonuclease YbeY family.</text>
</comment>
<dbReference type="PROSITE" id="PS01306">
    <property type="entry name" value="UPF0054"/>
    <property type="match status" value="1"/>
</dbReference>
<keyword evidence="7" id="KW-0698">rRNA processing</keyword>
<protein>
    <recommendedName>
        <fullName evidence="7">Endoribonuclease YbeY</fullName>
        <ecNumber evidence="7">3.1.-.-</ecNumber>
    </recommendedName>
</protein>
<evidence type="ECO:0000256" key="1">
    <source>
        <dbReference type="ARBA" id="ARBA00010875"/>
    </source>
</evidence>
<keyword evidence="4 7" id="KW-0255">Endonuclease</keyword>
<proteinExistence type="inferred from homology"/>
<gene>
    <name evidence="7 8" type="primary">ybeY</name>
    <name evidence="8" type="ORF">NSP04_03380</name>
</gene>
<keyword evidence="2 7" id="KW-0540">Nuclease</keyword>
<sequence length="165" mass="18608">MTSKVAPPISVAIQWAVHADHPPFSEVDNSRIRRWAKACFMDRAEITIRLVGEEEGRQLNRDFRGKDYATNVLTFPMDMPDLGADSGLPVYLADIVICPAVVEREAAEQQKDPIDHLAHLVVHGCLHAQGYVHESDSQAELMENREIEILKRFKISNPYISSSKK</sequence>
<dbReference type="NCBIfam" id="TIGR00043">
    <property type="entry name" value="rRNA maturation RNase YbeY"/>
    <property type="match status" value="1"/>
</dbReference>
<feature type="binding site" evidence="7">
    <location>
        <position position="123"/>
    </location>
    <ligand>
        <name>Zn(2+)</name>
        <dbReference type="ChEBI" id="CHEBI:29105"/>
        <note>catalytic</note>
    </ligand>
</feature>
<evidence type="ECO:0000256" key="7">
    <source>
        <dbReference type="HAMAP-Rule" id="MF_00009"/>
    </source>
</evidence>
<keyword evidence="7" id="KW-0963">Cytoplasm</keyword>
<comment type="subcellular location">
    <subcellularLocation>
        <location evidence="7">Cytoplasm</location>
    </subcellularLocation>
</comment>
<organism evidence="8 9">
    <name type="scientific">Limnobacter parvus</name>
    <dbReference type="NCBI Taxonomy" id="2939690"/>
    <lineage>
        <taxon>Bacteria</taxon>
        <taxon>Pseudomonadati</taxon>
        <taxon>Pseudomonadota</taxon>
        <taxon>Betaproteobacteria</taxon>
        <taxon>Burkholderiales</taxon>
        <taxon>Burkholderiaceae</taxon>
        <taxon>Limnobacter</taxon>
    </lineage>
</organism>
<evidence type="ECO:0000313" key="8">
    <source>
        <dbReference type="EMBL" id="MCR2745684.1"/>
    </source>
</evidence>
<evidence type="ECO:0000256" key="5">
    <source>
        <dbReference type="ARBA" id="ARBA00022801"/>
    </source>
</evidence>
<dbReference type="EC" id="3.1.-.-" evidence="7"/>
<accession>A0ABT1XHY8</accession>
<evidence type="ECO:0000256" key="3">
    <source>
        <dbReference type="ARBA" id="ARBA00022723"/>
    </source>
</evidence>
<evidence type="ECO:0000256" key="2">
    <source>
        <dbReference type="ARBA" id="ARBA00022722"/>
    </source>
</evidence>
<dbReference type="PANTHER" id="PTHR46986:SF1">
    <property type="entry name" value="ENDORIBONUCLEASE YBEY, CHLOROPLASTIC"/>
    <property type="match status" value="1"/>
</dbReference>
<evidence type="ECO:0000256" key="4">
    <source>
        <dbReference type="ARBA" id="ARBA00022759"/>
    </source>
</evidence>
<keyword evidence="5 7" id="KW-0378">Hydrolase</keyword>
<feature type="binding site" evidence="7">
    <location>
        <position position="133"/>
    </location>
    <ligand>
        <name>Zn(2+)</name>
        <dbReference type="ChEBI" id="CHEBI:29105"/>
        <note>catalytic</note>
    </ligand>
</feature>
<comment type="caution">
    <text evidence="8">The sequence shown here is derived from an EMBL/GenBank/DDBJ whole genome shotgun (WGS) entry which is preliminary data.</text>
</comment>
<dbReference type="HAMAP" id="MF_00009">
    <property type="entry name" value="Endoribonucl_YbeY"/>
    <property type="match status" value="1"/>
</dbReference>
<dbReference type="InterPro" id="IPR023091">
    <property type="entry name" value="MetalPrtase_cat_dom_sf_prd"/>
</dbReference>
<dbReference type="RefSeq" id="WP_257510926.1">
    <property type="nucleotide sequence ID" value="NZ_JANKHG010000014.1"/>
</dbReference>